<reference evidence="2" key="1">
    <citation type="journal article" date="2020" name="J Insects Food Feed">
        <title>The yellow mealworm (Tenebrio molitor) genome: a resource for the emerging insects as food and feed industry.</title>
        <authorList>
            <person name="Eriksson T."/>
            <person name="Andere A."/>
            <person name="Kelstrup H."/>
            <person name="Emery V."/>
            <person name="Picard C."/>
        </authorList>
    </citation>
    <scope>NUCLEOTIDE SEQUENCE</scope>
    <source>
        <strain evidence="2">Stoneville</strain>
        <tissue evidence="2">Whole head</tissue>
    </source>
</reference>
<accession>A0A8J6HI98</accession>
<reference evidence="2" key="2">
    <citation type="submission" date="2021-08" db="EMBL/GenBank/DDBJ databases">
        <authorList>
            <person name="Eriksson T."/>
        </authorList>
    </citation>
    <scope>NUCLEOTIDE SEQUENCE</scope>
    <source>
        <strain evidence="2">Stoneville</strain>
        <tissue evidence="2">Whole head</tissue>
    </source>
</reference>
<dbReference type="AlphaFoldDB" id="A0A8J6HI98"/>
<keyword evidence="3" id="KW-1185">Reference proteome</keyword>
<dbReference type="Proteomes" id="UP000719412">
    <property type="component" value="Unassembled WGS sequence"/>
</dbReference>
<gene>
    <name evidence="2" type="ORF">GEV33_007629</name>
</gene>
<proteinExistence type="predicted"/>
<name>A0A8J6HI98_TENMO</name>
<dbReference type="EMBL" id="JABDTM020023460">
    <property type="protein sequence ID" value="KAH0815164.1"/>
    <property type="molecule type" value="Genomic_DNA"/>
</dbReference>
<evidence type="ECO:0000313" key="2">
    <source>
        <dbReference type="EMBL" id="KAH0815164.1"/>
    </source>
</evidence>
<feature type="region of interest" description="Disordered" evidence="1">
    <location>
        <begin position="59"/>
        <end position="91"/>
    </location>
</feature>
<evidence type="ECO:0000256" key="1">
    <source>
        <dbReference type="SAM" id="MobiDB-lite"/>
    </source>
</evidence>
<evidence type="ECO:0000313" key="3">
    <source>
        <dbReference type="Proteomes" id="UP000719412"/>
    </source>
</evidence>
<organism evidence="2 3">
    <name type="scientific">Tenebrio molitor</name>
    <name type="common">Yellow mealworm beetle</name>
    <dbReference type="NCBI Taxonomy" id="7067"/>
    <lineage>
        <taxon>Eukaryota</taxon>
        <taxon>Metazoa</taxon>
        <taxon>Ecdysozoa</taxon>
        <taxon>Arthropoda</taxon>
        <taxon>Hexapoda</taxon>
        <taxon>Insecta</taxon>
        <taxon>Pterygota</taxon>
        <taxon>Neoptera</taxon>
        <taxon>Endopterygota</taxon>
        <taxon>Coleoptera</taxon>
        <taxon>Polyphaga</taxon>
        <taxon>Cucujiformia</taxon>
        <taxon>Tenebrionidae</taxon>
        <taxon>Tenebrio</taxon>
    </lineage>
</organism>
<sequence length="91" mass="9961">MNSETLSLPQDHIGNSVGAVVQVQERKLVEATIRDESRPRRRCLRQICRSEISAALLDTSGDNRKMSKRSTAPGDRTGTVSGWLLPAVAKS</sequence>
<protein>
    <submittedName>
        <fullName evidence="2">Uncharacterized protein</fullName>
    </submittedName>
</protein>
<comment type="caution">
    <text evidence="2">The sequence shown here is derived from an EMBL/GenBank/DDBJ whole genome shotgun (WGS) entry which is preliminary data.</text>
</comment>